<evidence type="ECO:0000256" key="6">
    <source>
        <dbReference type="HAMAP-Rule" id="MF_00013"/>
    </source>
</evidence>
<feature type="domain" description="Nudix hydrolase" evidence="8">
    <location>
        <begin position="236"/>
        <end position="375"/>
    </location>
</feature>
<keyword evidence="6" id="KW-0963">Cytoplasm</keyword>
<dbReference type="InterPro" id="IPR000544">
    <property type="entry name" value="Octanoyltransferase"/>
</dbReference>
<comment type="miscellaneous">
    <text evidence="6">In the reaction, the free carboxyl group of octanoic acid is attached via an amide linkage to the epsilon-amino group of a specific lysine residue of lipoyl domains of lipoate-dependent enzymes.</text>
</comment>
<organism evidence="10 11">
    <name type="scientific">Geothrix oryzae</name>
    <dbReference type="NCBI Taxonomy" id="2927975"/>
    <lineage>
        <taxon>Bacteria</taxon>
        <taxon>Pseudomonadati</taxon>
        <taxon>Acidobacteriota</taxon>
        <taxon>Holophagae</taxon>
        <taxon>Holophagales</taxon>
        <taxon>Holophagaceae</taxon>
        <taxon>Geothrix</taxon>
    </lineage>
</organism>
<comment type="catalytic activity">
    <reaction evidence="6">
        <text>octanoyl-[ACP] + L-lysyl-[protein] = N(6)-octanoyl-L-lysyl-[protein] + holo-[ACP] + H(+)</text>
        <dbReference type="Rhea" id="RHEA:17665"/>
        <dbReference type="Rhea" id="RHEA-COMP:9636"/>
        <dbReference type="Rhea" id="RHEA-COMP:9685"/>
        <dbReference type="Rhea" id="RHEA-COMP:9752"/>
        <dbReference type="Rhea" id="RHEA-COMP:9928"/>
        <dbReference type="ChEBI" id="CHEBI:15378"/>
        <dbReference type="ChEBI" id="CHEBI:29969"/>
        <dbReference type="ChEBI" id="CHEBI:64479"/>
        <dbReference type="ChEBI" id="CHEBI:78463"/>
        <dbReference type="ChEBI" id="CHEBI:78809"/>
        <dbReference type="EC" id="2.3.1.181"/>
    </reaction>
</comment>
<feature type="domain" description="BPL/LPL catalytic" evidence="9">
    <location>
        <begin position="39"/>
        <end position="231"/>
    </location>
</feature>
<dbReference type="InterPro" id="IPR004143">
    <property type="entry name" value="BPL_LPL_catalytic"/>
</dbReference>
<evidence type="ECO:0000256" key="5">
    <source>
        <dbReference type="ARBA" id="ARBA00024732"/>
    </source>
</evidence>
<proteinExistence type="inferred from homology"/>
<dbReference type="PROSITE" id="PS51462">
    <property type="entry name" value="NUDIX"/>
    <property type="match status" value="1"/>
</dbReference>
<dbReference type="InterPro" id="IPR020084">
    <property type="entry name" value="NUDIX_hydrolase_CS"/>
</dbReference>
<dbReference type="Gene3D" id="3.30.930.10">
    <property type="entry name" value="Bira Bifunctional Protein, Domain 2"/>
    <property type="match status" value="1"/>
</dbReference>
<feature type="binding site" evidence="6">
    <location>
        <begin position="84"/>
        <end position="91"/>
    </location>
    <ligand>
        <name>substrate</name>
    </ligand>
</feature>
<evidence type="ECO:0000256" key="4">
    <source>
        <dbReference type="ARBA" id="ARBA00023315"/>
    </source>
</evidence>
<dbReference type="RefSeq" id="WP_286355863.1">
    <property type="nucleotide sequence ID" value="NZ_AP027079.1"/>
</dbReference>
<feature type="active site" description="Acyl-thioester intermediate" evidence="6">
    <location>
        <position position="191"/>
    </location>
</feature>
<evidence type="ECO:0000313" key="10">
    <source>
        <dbReference type="EMBL" id="BDU69234.1"/>
    </source>
</evidence>
<evidence type="ECO:0000313" key="11">
    <source>
        <dbReference type="Proteomes" id="UP001242010"/>
    </source>
</evidence>
<comment type="function">
    <text evidence="5 6">Catalyzes the transfer of endogenously produced octanoic acid from octanoyl-acyl-carrier-protein onto the lipoyl domains of lipoate-dependent enzymes. Lipoyl-ACP can also act as a substrate although octanoyl-ACP is likely to be the physiological substrate.</text>
</comment>
<dbReference type="Gene3D" id="3.90.79.10">
    <property type="entry name" value="Nucleoside Triphosphate Pyrophosphohydrolase"/>
    <property type="match status" value="1"/>
</dbReference>
<evidence type="ECO:0000259" key="8">
    <source>
        <dbReference type="PROSITE" id="PS51462"/>
    </source>
</evidence>
<keyword evidence="3 7" id="KW-0378">Hydrolase</keyword>
<dbReference type="PROSITE" id="PS00893">
    <property type="entry name" value="NUDIX_BOX"/>
    <property type="match status" value="1"/>
</dbReference>
<dbReference type="PRINTS" id="PR00502">
    <property type="entry name" value="NUDIXFAMILY"/>
</dbReference>
<evidence type="ECO:0000256" key="3">
    <source>
        <dbReference type="ARBA" id="ARBA00022801"/>
    </source>
</evidence>
<dbReference type="EC" id="2.3.1.181" evidence="6"/>
<dbReference type="InterPro" id="IPR045864">
    <property type="entry name" value="aa-tRNA-synth_II/BPL/LPL"/>
</dbReference>
<dbReference type="InterPro" id="IPR020476">
    <property type="entry name" value="Nudix_hydrolase"/>
</dbReference>
<evidence type="ECO:0000259" key="9">
    <source>
        <dbReference type="PROSITE" id="PS51733"/>
    </source>
</evidence>
<dbReference type="Pfam" id="PF00293">
    <property type="entry name" value="NUDIX"/>
    <property type="match status" value="1"/>
</dbReference>
<comment type="similarity">
    <text evidence="7">Belongs to the Nudix hydrolase family.</text>
</comment>
<evidence type="ECO:0000256" key="2">
    <source>
        <dbReference type="ARBA" id="ARBA00022679"/>
    </source>
</evidence>
<dbReference type="NCBIfam" id="NF010925">
    <property type="entry name" value="PRK14345.1"/>
    <property type="match status" value="1"/>
</dbReference>
<comment type="subcellular location">
    <subcellularLocation>
        <location evidence="6">Cytoplasm</location>
    </subcellularLocation>
</comment>
<evidence type="ECO:0000256" key="1">
    <source>
        <dbReference type="ARBA" id="ARBA00004821"/>
    </source>
</evidence>
<dbReference type="InterPro" id="IPR000086">
    <property type="entry name" value="NUDIX_hydrolase_dom"/>
</dbReference>
<name>A0ABM8DQG8_9BACT</name>
<evidence type="ECO:0000256" key="7">
    <source>
        <dbReference type="RuleBase" id="RU003476"/>
    </source>
</evidence>
<keyword evidence="11" id="KW-1185">Reference proteome</keyword>
<protein>
    <recommendedName>
        <fullName evidence="6">Octanoyltransferase</fullName>
        <ecNumber evidence="6">2.3.1.181</ecNumber>
    </recommendedName>
    <alternativeName>
        <fullName evidence="6">Lipoate-protein ligase B</fullName>
    </alternativeName>
    <alternativeName>
        <fullName evidence="6">Lipoyl/octanoyl transferase</fullName>
    </alternativeName>
    <alternativeName>
        <fullName evidence="6">Octanoyl-[acyl-carrier-protein]-protein N-octanoyltransferase</fullName>
    </alternativeName>
</protein>
<feature type="binding site" evidence="6">
    <location>
        <begin position="173"/>
        <end position="175"/>
    </location>
    <ligand>
        <name>substrate</name>
    </ligand>
</feature>
<dbReference type="Pfam" id="PF21948">
    <property type="entry name" value="LplA-B_cat"/>
    <property type="match status" value="1"/>
</dbReference>
<dbReference type="EMBL" id="AP027079">
    <property type="protein sequence ID" value="BDU69234.1"/>
    <property type="molecule type" value="Genomic_DNA"/>
</dbReference>
<dbReference type="PROSITE" id="PS01313">
    <property type="entry name" value="LIPB"/>
    <property type="match status" value="1"/>
</dbReference>
<dbReference type="Proteomes" id="UP001242010">
    <property type="component" value="Chromosome"/>
</dbReference>
<dbReference type="CDD" id="cd04664">
    <property type="entry name" value="NUDIX_DHNTPase_like"/>
    <property type="match status" value="1"/>
</dbReference>
<dbReference type="PANTHER" id="PTHR10993">
    <property type="entry name" value="OCTANOYLTRANSFERASE"/>
    <property type="match status" value="1"/>
</dbReference>
<sequence length="381" mass="41941">MSEIGFSTLHPAQLRRFGRVFYPAGLRLQKALSAHVSQDGKPDQLVILEHDPVFTLGRNATPADIHMSDDFLAAQGVSVHRTDRGGEVTYHGPGQIVAYPICNLRGGREDVGRLVRGLEEAMIRTAADFGVVADRLKGAPGIWVDTARYRTGGGLEKLGAIGLHLSRWITTHGIAFNVRPNLDHFRWITPCGFTDKGVCSLASLLGEAAPSLEAATDRLQAHLTACLALDLQPVREPSRSVSAMTWRRGPAGPEVLMMLRVPEHGLWWQSVTGMMEPGETPEETAHRELMEETGLSGTLRPLGLSHSFWVDPAIVRFPDAEPRFNTEICFSMEVAPEAPVRLEPLEHSECKWCGLKEAHDLMKWEGSKAALKLLETWLAQA</sequence>
<dbReference type="InterPro" id="IPR015797">
    <property type="entry name" value="NUDIX_hydrolase-like_dom_sf"/>
</dbReference>
<keyword evidence="4 6" id="KW-0012">Acyltransferase</keyword>
<dbReference type="SUPFAM" id="SSF55811">
    <property type="entry name" value="Nudix"/>
    <property type="match status" value="1"/>
</dbReference>
<dbReference type="SUPFAM" id="SSF55681">
    <property type="entry name" value="Class II aaRS and biotin synthetases"/>
    <property type="match status" value="1"/>
</dbReference>
<dbReference type="PROSITE" id="PS51733">
    <property type="entry name" value="BPL_LPL_CATALYTIC"/>
    <property type="match status" value="1"/>
</dbReference>
<gene>
    <name evidence="6" type="primary">lipB</name>
    <name evidence="10" type="ORF">GETHOR_13350</name>
</gene>
<dbReference type="NCBIfam" id="TIGR00214">
    <property type="entry name" value="lipB"/>
    <property type="match status" value="1"/>
</dbReference>
<feature type="binding site" evidence="6">
    <location>
        <begin position="160"/>
        <end position="162"/>
    </location>
    <ligand>
        <name>substrate</name>
    </ligand>
</feature>
<dbReference type="CDD" id="cd16444">
    <property type="entry name" value="LipB"/>
    <property type="match status" value="1"/>
</dbReference>
<comment type="similarity">
    <text evidence="6">Belongs to the LipB family.</text>
</comment>
<keyword evidence="2 6" id="KW-0808">Transferase</keyword>
<dbReference type="InterPro" id="IPR020605">
    <property type="entry name" value="Octanoyltransferase_CS"/>
</dbReference>
<comment type="pathway">
    <text evidence="1 6">Protein modification; protein lipoylation via endogenous pathway; protein N(6)-(lipoyl)lysine from octanoyl-[acyl-carrier-protein]: step 1/2.</text>
</comment>
<dbReference type="PANTHER" id="PTHR10993:SF7">
    <property type="entry name" value="LIPOYLTRANSFERASE 2, MITOCHONDRIAL-RELATED"/>
    <property type="match status" value="1"/>
</dbReference>
<accession>A0ABM8DQG8</accession>
<feature type="site" description="Lowers pKa of active site Cys" evidence="6">
    <location>
        <position position="157"/>
    </location>
</feature>
<reference evidence="11" key="1">
    <citation type="journal article" date="2023" name="Int. J. Syst. Evol. Microbiol.">
        <title>Mesoterricola silvestris gen. nov., sp. nov., Mesoterricola sediminis sp. nov., Geothrix oryzae sp. nov., Geothrix edaphica sp. nov., Geothrix rubra sp. nov., and Geothrix limicola sp. nov., six novel members of Acidobacteriota isolated from soils.</title>
        <authorList>
            <person name="Itoh H."/>
            <person name="Sugisawa Y."/>
            <person name="Mise K."/>
            <person name="Xu Z."/>
            <person name="Kuniyasu M."/>
            <person name="Ushijima N."/>
            <person name="Kawano K."/>
            <person name="Kobayashi E."/>
            <person name="Shiratori Y."/>
            <person name="Masuda Y."/>
            <person name="Senoo K."/>
        </authorList>
    </citation>
    <scope>NUCLEOTIDE SEQUENCE [LARGE SCALE GENOMIC DNA]</scope>
    <source>
        <strain evidence="11">Red222</strain>
    </source>
</reference>
<dbReference type="HAMAP" id="MF_00013">
    <property type="entry name" value="LipB"/>
    <property type="match status" value="1"/>
</dbReference>